<keyword evidence="4 6" id="KW-0648">Protein biosynthesis</keyword>
<dbReference type="Gene3D" id="2.40.30.10">
    <property type="entry name" value="Translation factors"/>
    <property type="match status" value="1"/>
</dbReference>
<evidence type="ECO:0000256" key="4">
    <source>
        <dbReference type="ARBA" id="ARBA00022917"/>
    </source>
</evidence>
<dbReference type="Gene3D" id="3.40.50.300">
    <property type="entry name" value="P-loop containing nucleotide triphosphate hydrolases"/>
    <property type="match status" value="1"/>
</dbReference>
<dbReference type="InterPro" id="IPR005225">
    <property type="entry name" value="Small_GTP-bd"/>
</dbReference>
<dbReference type="SMART" id="SM00838">
    <property type="entry name" value="EFG_C"/>
    <property type="match status" value="1"/>
</dbReference>
<evidence type="ECO:0000256" key="3">
    <source>
        <dbReference type="ARBA" id="ARBA00022801"/>
    </source>
</evidence>
<keyword evidence="6" id="KW-0934">Plastid</keyword>
<dbReference type="PRINTS" id="PR00315">
    <property type="entry name" value="ELONGATNFCT"/>
</dbReference>
<feature type="binding site" evidence="6">
    <location>
        <begin position="206"/>
        <end position="209"/>
    </location>
    <ligand>
        <name>GTP</name>
        <dbReference type="ChEBI" id="CHEBI:37565"/>
    </ligand>
</feature>
<dbReference type="Gene3D" id="3.30.70.2570">
    <property type="entry name" value="Elongation factor 4, C-terminal domain"/>
    <property type="match status" value="1"/>
</dbReference>
<name>A0A3P6CVV0_BRAOL</name>
<dbReference type="GO" id="GO:0005525">
    <property type="term" value="F:GTP binding"/>
    <property type="evidence" value="ECO:0007669"/>
    <property type="project" value="UniProtKB-UniRule"/>
</dbReference>
<dbReference type="GO" id="GO:0043022">
    <property type="term" value="F:ribosome binding"/>
    <property type="evidence" value="ECO:0007669"/>
    <property type="project" value="TreeGrafter"/>
</dbReference>
<feature type="binding site" evidence="6">
    <location>
        <begin position="152"/>
        <end position="156"/>
    </location>
    <ligand>
        <name>GTP</name>
        <dbReference type="ChEBI" id="CHEBI:37565"/>
    </ligand>
</feature>
<protein>
    <recommendedName>
        <fullName evidence="6">Translation factor GUF1 homolog, chloroplastic</fullName>
        <ecNumber evidence="6">3.6.5.n1</ecNumber>
    </recommendedName>
    <alternativeName>
        <fullName evidence="6">Elongation factor 4 homolog</fullName>
        <shortName evidence="6">EF-4</shortName>
    </alternativeName>
    <alternativeName>
        <fullName evidence="6">GTPase GUF1 homolog</fullName>
    </alternativeName>
    <alternativeName>
        <fullName evidence="6">Ribosomal back-translocase</fullName>
    </alternativeName>
</protein>
<dbReference type="NCBIfam" id="TIGR00231">
    <property type="entry name" value="small_GTP"/>
    <property type="match status" value="1"/>
</dbReference>
<feature type="binding site" evidence="6">
    <location>
        <begin position="87"/>
        <end position="94"/>
    </location>
    <ligand>
        <name>GTP</name>
        <dbReference type="ChEBI" id="CHEBI:37565"/>
    </ligand>
</feature>
<dbReference type="SUPFAM" id="SSF50447">
    <property type="entry name" value="Translation proteins"/>
    <property type="match status" value="1"/>
</dbReference>
<evidence type="ECO:0000313" key="8">
    <source>
        <dbReference type="EMBL" id="VDD18650.1"/>
    </source>
</evidence>
<dbReference type="InterPro" id="IPR006297">
    <property type="entry name" value="EF-4"/>
</dbReference>
<dbReference type="InterPro" id="IPR031157">
    <property type="entry name" value="G_TR_CS"/>
</dbReference>
<dbReference type="Gene3D" id="3.30.70.870">
    <property type="entry name" value="Elongation Factor G (Translational Gtpase), domain 3"/>
    <property type="match status" value="1"/>
</dbReference>
<dbReference type="InterPro" id="IPR027417">
    <property type="entry name" value="P-loop_NTPase"/>
</dbReference>
<dbReference type="Pfam" id="PF00679">
    <property type="entry name" value="EFG_C"/>
    <property type="match status" value="1"/>
</dbReference>
<dbReference type="AlphaFoldDB" id="A0A3P6CVV0"/>
<dbReference type="PROSITE" id="PS00301">
    <property type="entry name" value="G_TR_1"/>
    <property type="match status" value="1"/>
</dbReference>
<dbReference type="Pfam" id="PF00009">
    <property type="entry name" value="GTP_EFTU"/>
    <property type="match status" value="1"/>
</dbReference>
<dbReference type="Gene3D" id="3.30.70.240">
    <property type="match status" value="1"/>
</dbReference>
<dbReference type="InterPro" id="IPR009000">
    <property type="entry name" value="Transl_B-barrel_sf"/>
</dbReference>
<evidence type="ECO:0000259" key="7">
    <source>
        <dbReference type="PROSITE" id="PS51722"/>
    </source>
</evidence>
<dbReference type="InterPro" id="IPR000640">
    <property type="entry name" value="EFG_V-like"/>
</dbReference>
<dbReference type="FunFam" id="3.40.50.300:FF:000078">
    <property type="entry name" value="Elongation factor 4"/>
    <property type="match status" value="1"/>
</dbReference>
<dbReference type="PROSITE" id="PS51722">
    <property type="entry name" value="G_TR_2"/>
    <property type="match status" value="1"/>
</dbReference>
<proteinExistence type="inferred from homology"/>
<evidence type="ECO:0000256" key="5">
    <source>
        <dbReference type="ARBA" id="ARBA00023134"/>
    </source>
</evidence>
<dbReference type="EMBL" id="LR031874">
    <property type="protein sequence ID" value="VDD18650.1"/>
    <property type="molecule type" value="Genomic_DNA"/>
</dbReference>
<dbReference type="InterPro" id="IPR004161">
    <property type="entry name" value="EFTu-like_2"/>
</dbReference>
<dbReference type="InterPro" id="IPR038363">
    <property type="entry name" value="LepA_C_sf"/>
</dbReference>
<dbReference type="SUPFAM" id="SSF52540">
    <property type="entry name" value="P-loop containing nucleoside triphosphate hydrolases"/>
    <property type="match status" value="1"/>
</dbReference>
<dbReference type="PANTHER" id="PTHR43512">
    <property type="entry name" value="TRANSLATION FACTOR GUF1-RELATED"/>
    <property type="match status" value="1"/>
</dbReference>
<dbReference type="FunFam" id="3.30.70.240:FF:000007">
    <property type="entry name" value="Translation factor GUF1, mitochondrial"/>
    <property type="match status" value="1"/>
</dbReference>
<evidence type="ECO:0000256" key="1">
    <source>
        <dbReference type="ARBA" id="ARBA00005454"/>
    </source>
</evidence>
<keyword evidence="6" id="KW-0150">Chloroplast</keyword>
<keyword evidence="3 6" id="KW-0378">Hydrolase</keyword>
<dbReference type="CDD" id="cd03709">
    <property type="entry name" value="lepA_C"/>
    <property type="match status" value="1"/>
</dbReference>
<keyword evidence="2 6" id="KW-0547">Nucleotide-binding</keyword>
<sequence length="676" mass="75263">MAMAYAMDLSPPTFFSSLTPSSSSPFRRLSTLPISTFHRHSNRKLHILCQATAGTQPQSQSNLSARSGQDRLLKVPISKVRNFSIIAHIDHGKSTLADKLLQVTGTVQNRDMKEQFLDNMDLERERGITIKLQAARMRYVYEDTPYCLNLIDTPGHVDFSYEVSRSLAACEGALLVVDASQGVEAQTLANVYLALENNLEIIPVVNKIDLPGAEPEQVLREIEEVIGLDCSKAILCSAKEGIGITEILNAIVERIPPPPETADKPFRALIFDSYYDPYRGVIVYFRVIDGKVKKGDRILFMASGKDYFADEIGVLSPNQIQVDELYAGEVVGYISASIRSVADARVGDTITNFSRKAESSLPGYEEATPMVFCGLFPVDADQFPDLRDALEKLQLNDAALKFEPETSSAMGFGFRCGFLGLLHMEIVQERLEREYNLNLITTAPSVVYKVHTVNGDTTMCSNPSLLPQPGLRKSVEEPYVKIELLTPKDYIGALMELAQDRRGEFKEMKYIAENRASLLYELPLAEMVGDFFDQLKSRTKGYASMEYSVIGYRESDLIKLDILINAELVEPLSTIVHRDKAYSVGRALTQKLKELIPRQMFKVPIQACIGSKVIASEALSAIRKDVLAKCYGGDISRKKKLLKKQAAGKKRMKAIGRVDVPQEAFMAVLKLEKEVL</sequence>
<dbReference type="HAMAP" id="MF_03138">
    <property type="entry name" value="GUFP"/>
    <property type="match status" value="1"/>
</dbReference>
<dbReference type="CDD" id="cd03699">
    <property type="entry name" value="EF4_II"/>
    <property type="match status" value="1"/>
</dbReference>
<evidence type="ECO:0000256" key="6">
    <source>
        <dbReference type="HAMAP-Rule" id="MF_03138"/>
    </source>
</evidence>
<comment type="similarity">
    <text evidence="1 6">Belongs to the TRAFAC class translation factor GTPase superfamily. Classic translation factor GTPase family. LepA subfamily.</text>
</comment>
<organism evidence="8">
    <name type="scientific">Brassica oleracea</name>
    <name type="common">Wild cabbage</name>
    <dbReference type="NCBI Taxonomy" id="3712"/>
    <lineage>
        <taxon>Eukaryota</taxon>
        <taxon>Viridiplantae</taxon>
        <taxon>Streptophyta</taxon>
        <taxon>Embryophyta</taxon>
        <taxon>Tracheophyta</taxon>
        <taxon>Spermatophyta</taxon>
        <taxon>Magnoliopsida</taxon>
        <taxon>eudicotyledons</taxon>
        <taxon>Gunneridae</taxon>
        <taxon>Pentapetalae</taxon>
        <taxon>rosids</taxon>
        <taxon>malvids</taxon>
        <taxon>Brassicales</taxon>
        <taxon>Brassicaceae</taxon>
        <taxon>Brassiceae</taxon>
        <taxon>Brassica</taxon>
    </lineage>
</organism>
<dbReference type="CDD" id="cd16260">
    <property type="entry name" value="EF4_III"/>
    <property type="match status" value="1"/>
</dbReference>
<dbReference type="PANTHER" id="PTHR43512:SF4">
    <property type="entry name" value="TRANSLATION FACTOR GUF1 HOMOLOG, CHLOROPLASTIC"/>
    <property type="match status" value="1"/>
</dbReference>
<dbReference type="NCBIfam" id="TIGR01393">
    <property type="entry name" value="lepA"/>
    <property type="match status" value="1"/>
</dbReference>
<reference evidence="8" key="1">
    <citation type="submission" date="2018-11" db="EMBL/GenBank/DDBJ databases">
        <authorList>
            <consortium name="Genoscope - CEA"/>
            <person name="William W."/>
        </authorList>
    </citation>
    <scope>NUCLEOTIDE SEQUENCE</scope>
</reference>
<dbReference type="HAMAP" id="MF_00071">
    <property type="entry name" value="LepA"/>
    <property type="match status" value="1"/>
</dbReference>
<dbReference type="GO" id="GO:0003924">
    <property type="term" value="F:GTPase activity"/>
    <property type="evidence" value="ECO:0007669"/>
    <property type="project" value="UniProtKB-UniRule"/>
</dbReference>
<dbReference type="InterPro" id="IPR035654">
    <property type="entry name" value="LepA_IV"/>
</dbReference>
<dbReference type="InterPro" id="IPR000795">
    <property type="entry name" value="T_Tr_GTP-bd_dom"/>
</dbReference>
<dbReference type="GO" id="GO:0006412">
    <property type="term" value="P:translation"/>
    <property type="evidence" value="ECO:0007669"/>
    <property type="project" value="UniProtKB-KW"/>
</dbReference>
<dbReference type="FunFam" id="2.40.30.10:FF:000015">
    <property type="entry name" value="Translation factor GUF1, mitochondrial"/>
    <property type="match status" value="1"/>
</dbReference>
<comment type="subcellular location">
    <subcellularLocation>
        <location evidence="6">Plastid</location>
        <location evidence="6">Chloroplast</location>
    </subcellularLocation>
</comment>
<feature type="domain" description="Tr-type G" evidence="7">
    <location>
        <begin position="78"/>
        <end position="260"/>
    </location>
</feature>
<dbReference type="EC" id="3.6.5.n1" evidence="6"/>
<dbReference type="Pfam" id="PF03144">
    <property type="entry name" value="GTP_EFTU_D2"/>
    <property type="match status" value="1"/>
</dbReference>
<dbReference type="SUPFAM" id="SSF54980">
    <property type="entry name" value="EF-G C-terminal domain-like"/>
    <property type="match status" value="2"/>
</dbReference>
<comment type="function">
    <text evidence="6">Promotes chloroplast protein synthesis. May act as a fidelity factor of the translation reaction, by catalyzing a one-codon backward translocation of tRNAs on improperly translocated ribosomes.</text>
</comment>
<dbReference type="GO" id="GO:0045727">
    <property type="term" value="P:positive regulation of translation"/>
    <property type="evidence" value="ECO:0007669"/>
    <property type="project" value="UniProtKB-UniRule"/>
</dbReference>
<dbReference type="CDD" id="cd01890">
    <property type="entry name" value="LepA"/>
    <property type="match status" value="1"/>
</dbReference>
<dbReference type="Pfam" id="PF06421">
    <property type="entry name" value="LepA_C"/>
    <property type="match status" value="1"/>
</dbReference>
<dbReference type="InterPro" id="IPR035647">
    <property type="entry name" value="EFG_III/V"/>
</dbReference>
<dbReference type="InterPro" id="IPR013842">
    <property type="entry name" value="LepA_CTD"/>
</dbReference>
<dbReference type="InterPro" id="IPR027518">
    <property type="entry name" value="GUFP"/>
</dbReference>
<comment type="catalytic activity">
    <reaction evidence="6">
        <text>GTP + H2O = GDP + phosphate + H(+)</text>
        <dbReference type="Rhea" id="RHEA:19669"/>
        <dbReference type="ChEBI" id="CHEBI:15377"/>
        <dbReference type="ChEBI" id="CHEBI:15378"/>
        <dbReference type="ChEBI" id="CHEBI:37565"/>
        <dbReference type="ChEBI" id="CHEBI:43474"/>
        <dbReference type="ChEBI" id="CHEBI:58189"/>
        <dbReference type="EC" id="3.6.5.n1"/>
    </reaction>
</comment>
<accession>A0A3P6CVV0</accession>
<gene>
    <name evidence="8" type="ORF">BOLC2T06327H</name>
</gene>
<dbReference type="FunFam" id="3.30.70.870:FF:000004">
    <property type="entry name" value="Translation factor GUF1, mitochondrial"/>
    <property type="match status" value="1"/>
</dbReference>
<evidence type="ECO:0000256" key="2">
    <source>
        <dbReference type="ARBA" id="ARBA00022741"/>
    </source>
</evidence>
<keyword evidence="5 6" id="KW-0342">GTP-binding</keyword>
<dbReference type="FunFam" id="3.30.70.2570:FF:000001">
    <property type="entry name" value="Translation factor GUF1, mitochondrial"/>
    <property type="match status" value="1"/>
</dbReference>
<dbReference type="GO" id="GO:0009507">
    <property type="term" value="C:chloroplast"/>
    <property type="evidence" value="ECO:0007669"/>
    <property type="project" value="UniProtKB-SubCell"/>
</dbReference>